<evidence type="ECO:0000313" key="3">
    <source>
        <dbReference type="Proteomes" id="UP000290289"/>
    </source>
</evidence>
<organism evidence="2 3">
    <name type="scientific">Malus domestica</name>
    <name type="common">Apple</name>
    <name type="synonym">Pyrus malus</name>
    <dbReference type="NCBI Taxonomy" id="3750"/>
    <lineage>
        <taxon>Eukaryota</taxon>
        <taxon>Viridiplantae</taxon>
        <taxon>Streptophyta</taxon>
        <taxon>Embryophyta</taxon>
        <taxon>Tracheophyta</taxon>
        <taxon>Spermatophyta</taxon>
        <taxon>Magnoliopsida</taxon>
        <taxon>eudicotyledons</taxon>
        <taxon>Gunneridae</taxon>
        <taxon>Pentapetalae</taxon>
        <taxon>rosids</taxon>
        <taxon>fabids</taxon>
        <taxon>Rosales</taxon>
        <taxon>Rosaceae</taxon>
        <taxon>Amygdaloideae</taxon>
        <taxon>Maleae</taxon>
        <taxon>Malus</taxon>
    </lineage>
</organism>
<feature type="domain" description="Endonuclease/exonuclease/phosphatase" evidence="1">
    <location>
        <begin position="4"/>
        <end position="144"/>
    </location>
</feature>
<dbReference type="AlphaFoldDB" id="A0A498HED9"/>
<dbReference type="EMBL" id="RDQH01000343">
    <property type="protein sequence ID" value="RXH67815.1"/>
    <property type="molecule type" value="Genomic_DNA"/>
</dbReference>
<dbReference type="SUPFAM" id="SSF56219">
    <property type="entry name" value="DNase I-like"/>
    <property type="match status" value="1"/>
</dbReference>
<dbReference type="Pfam" id="PF03372">
    <property type="entry name" value="Exo_endo_phos"/>
    <property type="match status" value="1"/>
</dbReference>
<dbReference type="PANTHER" id="PTHR35218">
    <property type="entry name" value="RNASE H DOMAIN-CONTAINING PROTEIN"/>
    <property type="match status" value="1"/>
</dbReference>
<proteinExistence type="predicted"/>
<dbReference type="STRING" id="3750.A0A498HED9"/>
<comment type="caution">
    <text evidence="2">The sequence shown here is derived from an EMBL/GenBank/DDBJ whole genome shotgun (WGS) entry which is preliminary data.</text>
</comment>
<dbReference type="InterPro" id="IPR005135">
    <property type="entry name" value="Endo/exonuclease/phosphatase"/>
</dbReference>
<name>A0A498HED9_MALDO</name>
<dbReference type="PANTHER" id="PTHR35218:SF7">
    <property type="entry name" value="ENDONUCLEASE_EXONUCLEASE_PHOSPHATASE"/>
    <property type="match status" value="1"/>
</dbReference>
<dbReference type="Gene3D" id="3.60.10.10">
    <property type="entry name" value="Endonuclease/exonuclease/phosphatase"/>
    <property type="match status" value="1"/>
</dbReference>
<dbReference type="Proteomes" id="UP000290289">
    <property type="component" value="Chromosome 17"/>
</dbReference>
<sequence length="225" mass="25360">MKVLYWNIRGVGNRPTRRTLRSIVHKYSLDIICIAEPFVPLKRVHPYFWRSISMNLLGVNDRGLQQPNLWIFHSVQASSPKCSNQHVFVHFNLNGITHGISFVYAATTVVEHRSLWLSLAHDCSIFARPHLILGDFNAVLGAHEKIGGILPRCSSCEEFQAMVDTRGLLPIDTKGSPFTWTNGHGISSHIEMLLIVVFVLPLGMTPGQLLIAQLLHVILRTIIHF</sequence>
<accession>A0A498HED9</accession>
<keyword evidence="3" id="KW-1185">Reference proteome</keyword>
<dbReference type="InterPro" id="IPR036691">
    <property type="entry name" value="Endo/exonu/phosph_ase_sf"/>
</dbReference>
<gene>
    <name evidence="2" type="ORF">DVH24_027962</name>
</gene>
<evidence type="ECO:0000313" key="2">
    <source>
        <dbReference type="EMBL" id="RXH67815.1"/>
    </source>
</evidence>
<dbReference type="GO" id="GO:0003824">
    <property type="term" value="F:catalytic activity"/>
    <property type="evidence" value="ECO:0007669"/>
    <property type="project" value="InterPro"/>
</dbReference>
<protein>
    <recommendedName>
        <fullName evidence="1">Endonuclease/exonuclease/phosphatase domain-containing protein</fullName>
    </recommendedName>
</protein>
<reference evidence="2 3" key="1">
    <citation type="submission" date="2018-10" db="EMBL/GenBank/DDBJ databases">
        <title>A high-quality apple genome assembly.</title>
        <authorList>
            <person name="Hu J."/>
        </authorList>
    </citation>
    <scope>NUCLEOTIDE SEQUENCE [LARGE SCALE GENOMIC DNA]</scope>
    <source>
        <strain evidence="3">cv. HFTH1</strain>
        <tissue evidence="2">Young leaf</tissue>
    </source>
</reference>
<evidence type="ECO:0000259" key="1">
    <source>
        <dbReference type="Pfam" id="PF03372"/>
    </source>
</evidence>